<dbReference type="InterPro" id="IPR024434">
    <property type="entry name" value="TSCPD_dom"/>
</dbReference>
<keyword evidence="5" id="KW-0846">Cobalamin</keyword>
<dbReference type="GO" id="GO:0071897">
    <property type="term" value="P:DNA biosynthetic process"/>
    <property type="evidence" value="ECO:0007669"/>
    <property type="project" value="UniProtKB-KW"/>
</dbReference>
<feature type="domain" description="TSCPD" evidence="13">
    <location>
        <begin position="606"/>
        <end position="710"/>
    </location>
</feature>
<accession>A0A328BPP7</accession>
<evidence type="ECO:0000256" key="9">
    <source>
        <dbReference type="ARBA" id="ARBA00023285"/>
    </source>
</evidence>
<evidence type="ECO:0000313" key="14">
    <source>
        <dbReference type="EMBL" id="RAK69083.1"/>
    </source>
</evidence>
<sequence length="821" mass="84923">MTSDTSRAGIEGRILELGDRLVELEAPAHFTNARVEAWIDWAGGRTDLAAAILQYAYGLAGKAQAKGLTKDLRTRTRFREAITEAMLLGVIALKPAGPPLKVLEPGQGALERMTASQRGRESAQAAAALMSARLQSVMDAVLRCEGEPEACADPARNTSLARAAEAARAAGAADATILEAIALARDGETGWTCAAPPPAPVTPFVALAGEGPALALAAWSTGRVIAAPDEAAAAQIAEAAGLPAAGIELMAHFRDGAFDDAAFAAAVKLAGLAVGAEADGPAMIGLGGLGEWLAAQGFDYDTDEARLAAANLFRSARDAVAELDLDLRFALITDSELALRLGARLDGAPWAGPVTTAETGDGETVRVLSESAVLATSAVGAELQAVQAALLGQRSFADAPGVNAQTLAARGFTGLEIGAAEAELPFVRSLSRAFAPHVVGEGFLRDVLGATADQLADPALDVLALAGFSPDEIAAAEAYVLGTDGLAGVLTEDQRRVFLTADELPLSAQAAMLATLAPLLDAPPVLEVPLPWSASLADVRGALDVGGVAVRPRRAAAPAALALSIPAVAERPARAQTPQPQIQTEPPPQERIVERIIERGRSRQKLPDRRKGYIQKASVGGHKVYLHTGEYDDGQLGEIFIDMHKEGAAFRSLMNNFAIAVSIGLQYGVPLDEFVDAFVFTRFEPAGPVTGNDTVKSATSILDYIFRELGISYLGRDDLASADPEALNADGLGRGKADDVSADAPEPQPASRFISRGFARGAAPDNLVFLPSASRSPGPAALGAAEVCAACGDIAVVRKGQALICETCGARASRIPEDQAG</sequence>
<evidence type="ECO:0000256" key="3">
    <source>
        <dbReference type="ARBA" id="ARBA00012274"/>
    </source>
</evidence>
<protein>
    <recommendedName>
        <fullName evidence="4">Vitamin B12-dependent ribonucleotide reductase</fullName>
        <ecNumber evidence="3">1.17.4.1</ecNumber>
    </recommendedName>
    <alternativeName>
        <fullName evidence="11">Ribonucleoside-diphosphate reductase NrdJ</fullName>
    </alternativeName>
</protein>
<evidence type="ECO:0000259" key="13">
    <source>
        <dbReference type="Pfam" id="PF12637"/>
    </source>
</evidence>
<keyword evidence="7" id="KW-0547">Nucleotide-binding</keyword>
<evidence type="ECO:0000256" key="2">
    <source>
        <dbReference type="ARBA" id="ARBA00007405"/>
    </source>
</evidence>
<keyword evidence="8" id="KW-0560">Oxidoreductase</keyword>
<dbReference type="GO" id="GO:0031419">
    <property type="term" value="F:cobalamin binding"/>
    <property type="evidence" value="ECO:0007669"/>
    <property type="project" value="UniProtKB-KW"/>
</dbReference>
<keyword evidence="15" id="KW-1185">Reference proteome</keyword>
<evidence type="ECO:0000256" key="6">
    <source>
        <dbReference type="ARBA" id="ARBA00022634"/>
    </source>
</evidence>
<comment type="similarity">
    <text evidence="2">Belongs to the ribonucleoside diphosphate reductase class-2 family.</text>
</comment>
<evidence type="ECO:0000256" key="10">
    <source>
        <dbReference type="ARBA" id="ARBA00025437"/>
    </source>
</evidence>
<dbReference type="AlphaFoldDB" id="A0A328BPP7"/>
<proteinExistence type="inferred from homology"/>
<evidence type="ECO:0000256" key="11">
    <source>
        <dbReference type="ARBA" id="ARBA00033050"/>
    </source>
</evidence>
<evidence type="ECO:0000256" key="7">
    <source>
        <dbReference type="ARBA" id="ARBA00022741"/>
    </source>
</evidence>
<dbReference type="EC" id="1.17.4.1" evidence="3"/>
<comment type="cofactor">
    <cofactor evidence="1">
        <name>adenosylcob(III)alamin</name>
        <dbReference type="ChEBI" id="CHEBI:18408"/>
    </cofactor>
</comment>
<dbReference type="PANTHER" id="PTHR43371:SF1">
    <property type="entry name" value="RIBONUCLEOSIDE-DIPHOSPHATE REDUCTASE"/>
    <property type="match status" value="1"/>
</dbReference>
<evidence type="ECO:0000313" key="15">
    <source>
        <dbReference type="Proteomes" id="UP000249524"/>
    </source>
</evidence>
<dbReference type="PANTHER" id="PTHR43371">
    <property type="entry name" value="VITAMIN B12-DEPENDENT RIBONUCLEOTIDE REDUCTASE"/>
    <property type="match status" value="1"/>
</dbReference>
<dbReference type="OrthoDB" id="9762933at2"/>
<evidence type="ECO:0000256" key="8">
    <source>
        <dbReference type="ARBA" id="ARBA00023002"/>
    </source>
</evidence>
<dbReference type="Pfam" id="PF12637">
    <property type="entry name" value="TSCPD"/>
    <property type="match status" value="1"/>
</dbReference>
<comment type="catalytic activity">
    <reaction evidence="12">
        <text>a 2'-deoxyribonucleoside 5'-diphosphate + [thioredoxin]-disulfide + H2O = a ribonucleoside 5'-diphosphate + [thioredoxin]-dithiol</text>
        <dbReference type="Rhea" id="RHEA:23252"/>
        <dbReference type="Rhea" id="RHEA-COMP:10698"/>
        <dbReference type="Rhea" id="RHEA-COMP:10700"/>
        <dbReference type="ChEBI" id="CHEBI:15377"/>
        <dbReference type="ChEBI" id="CHEBI:29950"/>
        <dbReference type="ChEBI" id="CHEBI:50058"/>
        <dbReference type="ChEBI" id="CHEBI:57930"/>
        <dbReference type="ChEBI" id="CHEBI:73316"/>
        <dbReference type="EC" id="1.17.4.1"/>
    </reaction>
</comment>
<comment type="caution">
    <text evidence="14">The sequence shown here is derived from an EMBL/GenBank/DDBJ whole genome shotgun (WGS) entry which is preliminary data.</text>
</comment>
<dbReference type="GO" id="GO:0000166">
    <property type="term" value="F:nucleotide binding"/>
    <property type="evidence" value="ECO:0007669"/>
    <property type="project" value="UniProtKB-KW"/>
</dbReference>
<name>A0A328BPP7_9CAUL</name>
<dbReference type="EMBL" id="QFYS01000001">
    <property type="protein sequence ID" value="RAK69083.1"/>
    <property type="molecule type" value="Genomic_DNA"/>
</dbReference>
<dbReference type="RefSeq" id="WP_111274574.1">
    <property type="nucleotide sequence ID" value="NZ_QFYS01000001.1"/>
</dbReference>
<dbReference type="Proteomes" id="UP000249524">
    <property type="component" value="Unassembled WGS sequence"/>
</dbReference>
<organism evidence="14 15">
    <name type="scientific">Phenylobacterium kunshanense</name>
    <dbReference type="NCBI Taxonomy" id="1445034"/>
    <lineage>
        <taxon>Bacteria</taxon>
        <taxon>Pseudomonadati</taxon>
        <taxon>Pseudomonadota</taxon>
        <taxon>Alphaproteobacteria</taxon>
        <taxon>Caulobacterales</taxon>
        <taxon>Caulobacteraceae</taxon>
        <taxon>Phenylobacterium</taxon>
    </lineage>
</organism>
<evidence type="ECO:0000256" key="4">
    <source>
        <dbReference type="ARBA" id="ARBA00014409"/>
    </source>
</evidence>
<evidence type="ECO:0000256" key="1">
    <source>
        <dbReference type="ARBA" id="ARBA00001922"/>
    </source>
</evidence>
<evidence type="ECO:0000256" key="12">
    <source>
        <dbReference type="ARBA" id="ARBA00047754"/>
    </source>
</evidence>
<evidence type="ECO:0000256" key="5">
    <source>
        <dbReference type="ARBA" id="ARBA00022628"/>
    </source>
</evidence>
<dbReference type="GO" id="GO:0004748">
    <property type="term" value="F:ribonucleoside-diphosphate reductase activity, thioredoxin disulfide as acceptor"/>
    <property type="evidence" value="ECO:0007669"/>
    <property type="project" value="UniProtKB-EC"/>
</dbReference>
<gene>
    <name evidence="14" type="ORF">DJ019_03500</name>
</gene>
<reference evidence="14 15" key="1">
    <citation type="submission" date="2018-05" db="EMBL/GenBank/DDBJ databases">
        <authorList>
            <person name="Lanie J.A."/>
            <person name="Ng W.-L."/>
            <person name="Kazmierczak K.M."/>
            <person name="Andrzejewski T.M."/>
            <person name="Davidsen T.M."/>
            <person name="Wayne K.J."/>
            <person name="Tettelin H."/>
            <person name="Glass J.I."/>
            <person name="Rusch D."/>
            <person name="Podicherti R."/>
            <person name="Tsui H.-C.T."/>
            <person name="Winkler M.E."/>
        </authorList>
    </citation>
    <scope>NUCLEOTIDE SEQUENCE [LARGE SCALE GENOMIC DNA]</scope>
    <source>
        <strain evidence="14 15">BUT-10</strain>
    </source>
</reference>
<keyword evidence="9" id="KW-0170">Cobalt</keyword>
<dbReference type="InterPro" id="IPR050862">
    <property type="entry name" value="RdRp_reductase_class-2"/>
</dbReference>
<comment type="function">
    <text evidence="10">Catalyzes the reduction of ribonucleotides to deoxyribonucleotides. May function to provide a pool of deoxyribonucleotide precursors for DNA repair during oxygen limitation and/or for immediate growth after restoration of oxygen.</text>
</comment>
<keyword evidence="6" id="KW-0237">DNA synthesis</keyword>